<feature type="domain" description="Peptide N-acetyl-beta-D-glucosaminyl asparaginase amidase A N-terminal" evidence="2">
    <location>
        <begin position="62"/>
        <end position="386"/>
    </location>
</feature>
<dbReference type="Proteomes" id="UP001443914">
    <property type="component" value="Unassembled WGS sequence"/>
</dbReference>
<accession>A0AAW1I364</accession>
<dbReference type="AlphaFoldDB" id="A0AAW1I364"/>
<evidence type="ECO:0000313" key="3">
    <source>
        <dbReference type="EMBL" id="KAK9683456.1"/>
    </source>
</evidence>
<feature type="region of interest" description="Disordered" evidence="1">
    <location>
        <begin position="22"/>
        <end position="48"/>
    </location>
</feature>
<protein>
    <recommendedName>
        <fullName evidence="2">Peptide N-acetyl-beta-D-glucosaminyl asparaginase amidase A N-terminal domain-containing protein</fullName>
    </recommendedName>
</protein>
<comment type="caution">
    <text evidence="3">The sequence shown here is derived from an EMBL/GenBank/DDBJ whole genome shotgun (WGS) entry which is preliminary data.</text>
</comment>
<keyword evidence="4" id="KW-1185">Reference proteome</keyword>
<evidence type="ECO:0000313" key="4">
    <source>
        <dbReference type="Proteomes" id="UP001443914"/>
    </source>
</evidence>
<organism evidence="3 4">
    <name type="scientific">Saponaria officinalis</name>
    <name type="common">Common soapwort</name>
    <name type="synonym">Lychnis saponaria</name>
    <dbReference type="NCBI Taxonomy" id="3572"/>
    <lineage>
        <taxon>Eukaryota</taxon>
        <taxon>Viridiplantae</taxon>
        <taxon>Streptophyta</taxon>
        <taxon>Embryophyta</taxon>
        <taxon>Tracheophyta</taxon>
        <taxon>Spermatophyta</taxon>
        <taxon>Magnoliopsida</taxon>
        <taxon>eudicotyledons</taxon>
        <taxon>Gunneridae</taxon>
        <taxon>Pentapetalae</taxon>
        <taxon>Caryophyllales</taxon>
        <taxon>Caryophyllaceae</taxon>
        <taxon>Caryophylleae</taxon>
        <taxon>Saponaria</taxon>
    </lineage>
</organism>
<name>A0AAW1I364_SAPOF</name>
<dbReference type="InterPro" id="IPR021102">
    <property type="entry name" value="PNGase_A"/>
</dbReference>
<sequence length="591" mass="65917">MYLQVHYITTIILTSLSLSTSQPHRLHHHKPPQQPLLTNPQPIQSIELTPPLPTTHLPEPPRECTLTILRHSFADTVNKPPYSVVYSAPRRCPPPWSSAVLRLSGSISGEQYDRIAAVWLAGAELLRTSTPEPSVNGTFWNVYKDVTRYTSLLQQSNIELSMMLENLVNDEFTGVYHINLTLFLYKDQKAVKPNICPRKLGLQKTGNSCENNDEQPADLIIPVVDEGNNGYWFRIEHELDVVSRRIQIPKNAKRIMLELYVSYHGDDEFWYSNPPNEYILLNNLGTRRGNGAYREVLVRIDGKFVGSEVPFPVIFTGGVNPLVWEPVVAIGAFDLPSYDFDLTPFLGLLVDGKSHSFEIAVANANGLWLVDANLHVWIDKGFSKVKANLGFYKPPDFYELREYQYNQLDGSFEIEALRASSYSGWVSSSSGNFTTSVTKKMHITSLITFLNNGTYKTVEHKTKVKTSISVISDTGLVVSSKRSKRKTSLTVITSTVPGTEKDTSMMITNITHTLKENITNGLLRTSVVNNQVSGGWMLVKDHSVLSGTGSTQQSLTYFGQSGCFTRSVEATGGKLLTDISTSVCPSLFQEA</sequence>
<evidence type="ECO:0000259" key="2">
    <source>
        <dbReference type="Pfam" id="PF12222"/>
    </source>
</evidence>
<evidence type="ECO:0000256" key="1">
    <source>
        <dbReference type="SAM" id="MobiDB-lite"/>
    </source>
</evidence>
<dbReference type="InterPro" id="IPR056948">
    <property type="entry name" value="PNGaseA_N"/>
</dbReference>
<proteinExistence type="predicted"/>
<dbReference type="EMBL" id="JBDFQZ010000010">
    <property type="protein sequence ID" value="KAK9683456.1"/>
    <property type="molecule type" value="Genomic_DNA"/>
</dbReference>
<reference evidence="3" key="1">
    <citation type="submission" date="2024-03" db="EMBL/GenBank/DDBJ databases">
        <title>WGS assembly of Saponaria officinalis var. Norfolk2.</title>
        <authorList>
            <person name="Jenkins J."/>
            <person name="Shu S."/>
            <person name="Grimwood J."/>
            <person name="Barry K."/>
            <person name="Goodstein D."/>
            <person name="Schmutz J."/>
            <person name="Leebens-Mack J."/>
            <person name="Osbourn A."/>
        </authorList>
    </citation>
    <scope>NUCLEOTIDE SEQUENCE [LARGE SCALE GENOMIC DNA]</scope>
    <source>
        <strain evidence="3">JIC</strain>
    </source>
</reference>
<dbReference type="Pfam" id="PF12222">
    <property type="entry name" value="PNGaseA"/>
    <property type="match status" value="1"/>
</dbReference>
<gene>
    <name evidence="3" type="ORF">RND81_10G142200</name>
</gene>
<feature type="compositionally biased region" description="Low complexity" evidence="1">
    <location>
        <begin position="35"/>
        <end position="48"/>
    </location>
</feature>
<dbReference type="PANTHER" id="PTHR31104">
    <property type="entry name" value="PEPTIDE-N4-(N-ACETYL-BETA-GLUCOSAMINYL)ASPARAGINE AMIDASE A PROTEIN"/>
    <property type="match status" value="1"/>
</dbReference>